<dbReference type="InterPro" id="IPR036754">
    <property type="entry name" value="YbaK/aa-tRNA-synt-asso_dom_sf"/>
</dbReference>
<dbReference type="Gene3D" id="3.90.960.10">
    <property type="entry name" value="YbaK/aminoacyl-tRNA synthetase-associated domain"/>
    <property type="match status" value="1"/>
</dbReference>
<evidence type="ECO:0000313" key="2">
    <source>
        <dbReference type="EMBL" id="NAW67537.1"/>
    </source>
</evidence>
<dbReference type="EMBL" id="WXWW01000288">
    <property type="protein sequence ID" value="NAW67537.1"/>
    <property type="molecule type" value="Genomic_DNA"/>
</dbReference>
<reference evidence="2 3" key="1">
    <citation type="submission" date="2017-05" db="EMBL/GenBank/DDBJ databases">
        <title>High clonality and local adaptation shapes Vibrionaceae linages within an endangered oasis.</title>
        <authorList>
            <person name="Vazquez-Rosas-Landa M."/>
        </authorList>
    </citation>
    <scope>NUCLEOTIDE SEQUENCE [LARGE SCALE GENOMIC DNA]</scope>
    <source>
        <strain evidence="2 3">P46_P4S1P180</strain>
    </source>
</reference>
<organism evidence="2 3">
    <name type="scientific">Photobacterium halotolerans</name>
    <dbReference type="NCBI Taxonomy" id="265726"/>
    <lineage>
        <taxon>Bacteria</taxon>
        <taxon>Pseudomonadati</taxon>
        <taxon>Pseudomonadota</taxon>
        <taxon>Gammaproteobacteria</taxon>
        <taxon>Vibrionales</taxon>
        <taxon>Vibrionaceae</taxon>
        <taxon>Photobacterium</taxon>
    </lineage>
</organism>
<feature type="domain" description="YbaK/aminoacyl-tRNA synthetase-associated" evidence="1">
    <location>
        <begin position="24"/>
        <end position="143"/>
    </location>
</feature>
<dbReference type="Proteomes" id="UP000465712">
    <property type="component" value="Unassembled WGS sequence"/>
</dbReference>
<dbReference type="PANTHER" id="PTHR30411">
    <property type="entry name" value="CYTOPLASMIC PROTEIN"/>
    <property type="match status" value="1"/>
</dbReference>
<proteinExistence type="predicted"/>
<sequence length="154" mass="16989">MLDTPITRYLQQEGVNFLLLPHSKPARTIQEAAEARGVKPHQMVKSILLRDMGGLHVLACVPGTRQVDPKKVRTLFGCRRMTCADARDVEEVTGLTIGTVAPIGLRQPLPVVFDQSLSHYQTVNISSGDRMAGIELAMNDLVQLCHPLYGDICR</sequence>
<evidence type="ECO:0000259" key="1">
    <source>
        <dbReference type="Pfam" id="PF04073"/>
    </source>
</evidence>
<dbReference type="RefSeq" id="WP_161446795.1">
    <property type="nucleotide sequence ID" value="NZ_WXWU01000091.1"/>
</dbReference>
<comment type="caution">
    <text evidence="2">The sequence shown here is derived from an EMBL/GenBank/DDBJ whole genome shotgun (WGS) entry which is preliminary data.</text>
</comment>
<name>A0A7X4WFP2_9GAMM</name>
<dbReference type="OrthoDB" id="9798760at2"/>
<dbReference type="CDD" id="cd04332">
    <property type="entry name" value="YbaK_like"/>
    <property type="match status" value="1"/>
</dbReference>
<dbReference type="PANTHER" id="PTHR30411:SF9">
    <property type="entry name" value="MULTIFUNCTIONAL SER_THR-TRNA DEACYLASE PROXP-Y"/>
    <property type="match status" value="1"/>
</dbReference>
<dbReference type="GO" id="GO:0002161">
    <property type="term" value="F:aminoacyl-tRNA deacylase activity"/>
    <property type="evidence" value="ECO:0007669"/>
    <property type="project" value="InterPro"/>
</dbReference>
<evidence type="ECO:0000313" key="3">
    <source>
        <dbReference type="Proteomes" id="UP000465712"/>
    </source>
</evidence>
<gene>
    <name evidence="2" type="ORF">CAG72_20325</name>
</gene>
<dbReference type="AlphaFoldDB" id="A0A7X4WFP2"/>
<accession>A0A7X4WFP2</accession>
<dbReference type="SUPFAM" id="SSF55826">
    <property type="entry name" value="YbaK/ProRS associated domain"/>
    <property type="match status" value="1"/>
</dbReference>
<dbReference type="InterPro" id="IPR007214">
    <property type="entry name" value="YbaK/aa-tRNA-synth-assoc-dom"/>
</dbReference>
<dbReference type="Pfam" id="PF04073">
    <property type="entry name" value="tRNA_edit"/>
    <property type="match status" value="1"/>
</dbReference>
<protein>
    <recommendedName>
        <fullName evidence="1">YbaK/aminoacyl-tRNA synthetase-associated domain-containing protein</fullName>
    </recommendedName>
</protein>